<accession>A0A3S5FE10</accession>
<dbReference type="Proteomes" id="UP000784294">
    <property type="component" value="Unassembled WGS sequence"/>
</dbReference>
<evidence type="ECO:0000256" key="1">
    <source>
        <dbReference type="SAM" id="Coils"/>
    </source>
</evidence>
<dbReference type="AlphaFoldDB" id="A0A3S5FE10"/>
<comment type="caution">
    <text evidence="2">The sequence shown here is derived from an EMBL/GenBank/DDBJ whole genome shotgun (WGS) entry which is preliminary data.</text>
</comment>
<keyword evidence="3" id="KW-1185">Reference proteome</keyword>
<sequence length="88" mass="10180">MAKRSEVLRQLKACETELAQANAERRNLERDKADFRDQLVSTEAEKNELETEKTALIQALSMMETNRDSLEDDLTNLNREKLELAEQV</sequence>
<protein>
    <submittedName>
        <fullName evidence="2">Uncharacterized protein</fullName>
    </submittedName>
</protein>
<evidence type="ECO:0000313" key="2">
    <source>
        <dbReference type="EMBL" id="VEL22352.1"/>
    </source>
</evidence>
<evidence type="ECO:0000313" key="3">
    <source>
        <dbReference type="Proteomes" id="UP000784294"/>
    </source>
</evidence>
<dbReference type="OrthoDB" id="3549872at2759"/>
<keyword evidence="1" id="KW-0175">Coiled coil</keyword>
<dbReference type="EMBL" id="CAAALY010055994">
    <property type="protein sequence ID" value="VEL22352.1"/>
    <property type="molecule type" value="Genomic_DNA"/>
</dbReference>
<proteinExistence type="predicted"/>
<organism evidence="2 3">
    <name type="scientific">Protopolystoma xenopodis</name>
    <dbReference type="NCBI Taxonomy" id="117903"/>
    <lineage>
        <taxon>Eukaryota</taxon>
        <taxon>Metazoa</taxon>
        <taxon>Spiralia</taxon>
        <taxon>Lophotrochozoa</taxon>
        <taxon>Platyhelminthes</taxon>
        <taxon>Monogenea</taxon>
        <taxon>Polyopisthocotylea</taxon>
        <taxon>Polystomatidea</taxon>
        <taxon>Polystomatidae</taxon>
        <taxon>Protopolystoma</taxon>
    </lineage>
</organism>
<gene>
    <name evidence="2" type="ORF">PXEA_LOCUS15792</name>
</gene>
<feature type="coiled-coil region" evidence="1">
    <location>
        <begin position="4"/>
        <end position="87"/>
    </location>
</feature>
<reference evidence="2" key="1">
    <citation type="submission" date="2018-11" db="EMBL/GenBank/DDBJ databases">
        <authorList>
            <consortium name="Pathogen Informatics"/>
        </authorList>
    </citation>
    <scope>NUCLEOTIDE SEQUENCE</scope>
</reference>
<name>A0A3S5FE10_9PLAT</name>